<organism evidence="1 2">
    <name type="scientific">Chlorobium ferrooxidans DSM 13031</name>
    <dbReference type="NCBI Taxonomy" id="377431"/>
    <lineage>
        <taxon>Bacteria</taxon>
        <taxon>Pseudomonadati</taxon>
        <taxon>Chlorobiota</taxon>
        <taxon>Chlorobiia</taxon>
        <taxon>Chlorobiales</taxon>
        <taxon>Chlorobiaceae</taxon>
        <taxon>Chlorobium/Pelodictyon group</taxon>
        <taxon>Chlorobium</taxon>
    </lineage>
</organism>
<evidence type="ECO:0008006" key="3">
    <source>
        <dbReference type="Google" id="ProtNLM"/>
    </source>
</evidence>
<reference evidence="1 2" key="2">
    <citation type="submission" date="2006-07" db="EMBL/GenBank/DDBJ databases">
        <title>Sequencing of the draft genome and assembly of Chlorobium ferroxidans DSM 13031.</title>
        <authorList>
            <consortium name="US DOE Joint Genome Institute (JGI-PGF)"/>
            <person name="Copeland A."/>
            <person name="Lucas S."/>
            <person name="Lapidus A."/>
            <person name="Barry K."/>
            <person name="Glavina del Rio T."/>
            <person name="Dalin E."/>
            <person name="Tice H."/>
            <person name="Bruce D."/>
            <person name="Pitluck S."/>
            <person name="Richardson P."/>
        </authorList>
    </citation>
    <scope>NUCLEOTIDE SEQUENCE [LARGE SCALE GENOMIC DNA]</scope>
    <source>
        <strain evidence="1 2">DSM 13031</strain>
    </source>
</reference>
<dbReference type="PROSITE" id="PS51257">
    <property type="entry name" value="PROKAR_LIPOPROTEIN"/>
    <property type="match status" value="1"/>
</dbReference>
<gene>
    <name evidence="1" type="ORF">CferDRAFT_2031</name>
</gene>
<dbReference type="Proteomes" id="UP000004162">
    <property type="component" value="Unassembled WGS sequence"/>
</dbReference>
<sequence>MLKRGTPVIVLFLVMVTLQGCYSFTGGSLAPNMKTIAVPVFDDRSGAGIAQFRGELSKALADRLEAQSSFQVIPSIAGADALLDGVITSFSDYPGQLSSRTERAITNRLVLTVQVSMSNRIDKKTLFNQSFTGFADYPVGNYVAREEAIRFCLGQIVDAVFDRVVSGW</sequence>
<comment type="caution">
    <text evidence="1">The sequence shown here is derived from an EMBL/GenBank/DDBJ whole genome shotgun (WGS) entry which is preliminary data.</text>
</comment>
<evidence type="ECO:0000313" key="1">
    <source>
        <dbReference type="EMBL" id="EAT60024.1"/>
    </source>
</evidence>
<name>Q0YUK7_9CHLB</name>
<keyword evidence="2" id="KW-1185">Reference proteome</keyword>
<reference evidence="1 2" key="1">
    <citation type="submission" date="2006-07" db="EMBL/GenBank/DDBJ databases">
        <title>Annotation of the draft genome assembly of Chlorobium ferroxidans DSM 13031.</title>
        <authorList>
            <consortium name="US DOE Joint Genome Institute (JGI-ORNL)"/>
            <person name="Larimer F."/>
            <person name="Land M."/>
            <person name="Hauser L."/>
        </authorList>
    </citation>
    <scope>NUCLEOTIDE SEQUENCE [LARGE SCALE GENOMIC DNA]</scope>
    <source>
        <strain evidence="1 2">DSM 13031</strain>
    </source>
</reference>
<dbReference type="GO" id="GO:0043165">
    <property type="term" value="P:Gram-negative-bacterium-type cell outer membrane assembly"/>
    <property type="evidence" value="ECO:0007669"/>
    <property type="project" value="InterPro"/>
</dbReference>
<dbReference type="InterPro" id="IPR007485">
    <property type="entry name" value="LPS_assembly_LptE"/>
</dbReference>
<dbReference type="EMBL" id="AASE01000001">
    <property type="protein sequence ID" value="EAT60024.1"/>
    <property type="molecule type" value="Genomic_DNA"/>
</dbReference>
<dbReference type="OrthoDB" id="9790776at2"/>
<dbReference type="Pfam" id="PF04390">
    <property type="entry name" value="LptE"/>
    <property type="match status" value="1"/>
</dbReference>
<dbReference type="AlphaFoldDB" id="Q0YUK7"/>
<proteinExistence type="predicted"/>
<evidence type="ECO:0000313" key="2">
    <source>
        <dbReference type="Proteomes" id="UP000004162"/>
    </source>
</evidence>
<dbReference type="GO" id="GO:0019867">
    <property type="term" value="C:outer membrane"/>
    <property type="evidence" value="ECO:0007669"/>
    <property type="project" value="InterPro"/>
</dbReference>
<protein>
    <recommendedName>
        <fullName evidence="3">Lipoprotein</fullName>
    </recommendedName>
</protein>
<accession>Q0YUK7</accession>
<dbReference type="RefSeq" id="WP_006365298.1">
    <property type="nucleotide sequence ID" value="NZ_AASE01000001.1"/>
</dbReference>